<evidence type="ECO:0000313" key="3">
    <source>
        <dbReference type="Proteomes" id="UP000183047"/>
    </source>
</evidence>
<dbReference type="OrthoDB" id="2002115at2"/>
<dbReference type="RefSeq" id="WP_074461731.1">
    <property type="nucleotide sequence ID" value="NZ_FMUR01000006.1"/>
</dbReference>
<feature type="transmembrane region" description="Helical" evidence="1">
    <location>
        <begin position="12"/>
        <end position="30"/>
    </location>
</feature>
<feature type="transmembrane region" description="Helical" evidence="1">
    <location>
        <begin position="109"/>
        <end position="132"/>
    </location>
</feature>
<feature type="transmembrane region" description="Helical" evidence="1">
    <location>
        <begin position="153"/>
        <end position="173"/>
    </location>
</feature>
<feature type="transmembrane region" description="Helical" evidence="1">
    <location>
        <begin position="227"/>
        <end position="249"/>
    </location>
</feature>
<evidence type="ECO:0000313" key="2">
    <source>
        <dbReference type="EMBL" id="SCX99324.1"/>
    </source>
</evidence>
<feature type="transmembrane region" description="Helical" evidence="1">
    <location>
        <begin position="42"/>
        <end position="59"/>
    </location>
</feature>
<dbReference type="Proteomes" id="UP000183047">
    <property type="component" value="Unassembled WGS sequence"/>
</dbReference>
<feature type="transmembrane region" description="Helical" evidence="1">
    <location>
        <begin position="342"/>
        <end position="359"/>
    </location>
</feature>
<dbReference type="AlphaFoldDB" id="A0A1G5CAL2"/>
<accession>A0A1G5CAL2</accession>
<keyword evidence="3" id="KW-1185">Reference proteome</keyword>
<reference evidence="3" key="1">
    <citation type="submission" date="2016-10" db="EMBL/GenBank/DDBJ databases">
        <authorList>
            <person name="Varghese N."/>
            <person name="Submissions S."/>
        </authorList>
    </citation>
    <scope>NUCLEOTIDE SEQUENCE [LARGE SCALE GENOMIC DNA]</scope>
    <source>
        <strain evidence="3">XBD2006</strain>
    </source>
</reference>
<dbReference type="EMBL" id="FMUR01000006">
    <property type="protein sequence ID" value="SCX99324.1"/>
    <property type="molecule type" value="Genomic_DNA"/>
</dbReference>
<feature type="transmembrane region" description="Helical" evidence="1">
    <location>
        <begin position="365"/>
        <end position="384"/>
    </location>
</feature>
<feature type="transmembrane region" description="Helical" evidence="1">
    <location>
        <begin position="66"/>
        <end position="83"/>
    </location>
</feature>
<protein>
    <submittedName>
        <fullName evidence="2">Uncharacterized protein</fullName>
    </submittedName>
</protein>
<keyword evidence="1" id="KW-0472">Membrane</keyword>
<organism evidence="2 3">
    <name type="scientific">Butyrivibrio hungatei</name>
    <dbReference type="NCBI Taxonomy" id="185008"/>
    <lineage>
        <taxon>Bacteria</taxon>
        <taxon>Bacillati</taxon>
        <taxon>Bacillota</taxon>
        <taxon>Clostridia</taxon>
        <taxon>Lachnospirales</taxon>
        <taxon>Lachnospiraceae</taxon>
        <taxon>Butyrivibrio</taxon>
    </lineage>
</organism>
<evidence type="ECO:0000256" key="1">
    <source>
        <dbReference type="SAM" id="Phobius"/>
    </source>
</evidence>
<feature type="transmembrane region" description="Helical" evidence="1">
    <location>
        <begin position="314"/>
        <end position="335"/>
    </location>
</feature>
<sequence>MNFLSEEKKAKLSEVLFYVALTIELGIMLLEKSVIHMYSYQSYVYRLTFLMTLIAVLLLKHDKKEWIIIGAVCAFTFISYRISGKNDLLRYAVFMMAARDIDIKKAMKYILYVSAAGYFLIAFLSVMGKLGVTAQPPHDYGRGVVEMRYELGFGHPNTFYGSVYAFVLLWMWIYGEAATLREWLLVFTLNFMSCVISASRTGMLISFMTFGIGFLARYCKKIGESKIVYILTALVTPVFCVAFSVWSAIVSKVPRYEFEHKHYKFIEWIDSKLNNRIHDLYRETEKHAGSIWTWKLFSDGSSEETFDMGWVRIFYWYGIIPAIVIAALIVLIIYICYKKKDIWTLVIILSLSVYTIVEATFVSEYIGRLFILPVIGAYLGEFVSRKKDGECLKS</sequence>
<name>A0A1G5CAL2_9FIRM</name>
<keyword evidence="1" id="KW-0812">Transmembrane</keyword>
<feature type="transmembrane region" description="Helical" evidence="1">
    <location>
        <begin position="185"/>
        <end position="215"/>
    </location>
</feature>
<proteinExistence type="predicted"/>
<gene>
    <name evidence="2" type="ORF">SAMN02910451_01009</name>
</gene>
<keyword evidence="1" id="KW-1133">Transmembrane helix</keyword>